<dbReference type="PANTHER" id="PTHR12047:SF2">
    <property type="entry name" value="FANCONI ANEMIA GROUP A PROTEIN"/>
    <property type="match status" value="1"/>
</dbReference>
<dbReference type="PANTHER" id="PTHR12047">
    <property type="entry name" value="FANCONI ANEMIA GROUP A PROTEIN"/>
    <property type="match status" value="1"/>
</dbReference>
<dbReference type="Proteomes" id="UP001162483">
    <property type="component" value="Unassembled WGS sequence"/>
</dbReference>
<reference evidence="1" key="1">
    <citation type="submission" date="2023-05" db="EMBL/GenBank/DDBJ databases">
        <authorList>
            <person name="Stuckert A."/>
        </authorList>
    </citation>
    <scope>NUCLEOTIDE SEQUENCE</scope>
</reference>
<dbReference type="EMBL" id="CATNWA010016884">
    <property type="protein sequence ID" value="CAI9596093.1"/>
    <property type="molecule type" value="Genomic_DNA"/>
</dbReference>
<proteinExistence type="predicted"/>
<evidence type="ECO:0000313" key="2">
    <source>
        <dbReference type="Proteomes" id="UP001162483"/>
    </source>
</evidence>
<protein>
    <submittedName>
        <fullName evidence="1">Uncharacterized protein</fullName>
    </submittedName>
</protein>
<dbReference type="InterPro" id="IPR003516">
    <property type="entry name" value="FANCA"/>
</dbReference>
<organism evidence="1 2">
    <name type="scientific">Staurois parvus</name>
    <dbReference type="NCBI Taxonomy" id="386267"/>
    <lineage>
        <taxon>Eukaryota</taxon>
        <taxon>Metazoa</taxon>
        <taxon>Chordata</taxon>
        <taxon>Craniata</taxon>
        <taxon>Vertebrata</taxon>
        <taxon>Euteleostomi</taxon>
        <taxon>Amphibia</taxon>
        <taxon>Batrachia</taxon>
        <taxon>Anura</taxon>
        <taxon>Neobatrachia</taxon>
        <taxon>Ranoidea</taxon>
        <taxon>Ranidae</taxon>
        <taxon>Staurois</taxon>
    </lineage>
</organism>
<feature type="non-terminal residue" evidence="1">
    <location>
        <position position="62"/>
    </location>
</feature>
<evidence type="ECO:0000313" key="1">
    <source>
        <dbReference type="EMBL" id="CAI9596093.1"/>
    </source>
</evidence>
<accession>A0ABN9FHH7</accession>
<gene>
    <name evidence="1" type="ORF">SPARVUS_LOCUS12014921</name>
</gene>
<sequence>MADVLLSQDQRDRMTAFLKTLKVLMAENCFRRSVFLKEIWEQPRPPVLEVVWHLHSMDVVGR</sequence>
<comment type="caution">
    <text evidence="1">The sequence shown here is derived from an EMBL/GenBank/DDBJ whole genome shotgun (WGS) entry which is preliminary data.</text>
</comment>
<keyword evidence="2" id="KW-1185">Reference proteome</keyword>
<name>A0ABN9FHH7_9NEOB</name>